<evidence type="ECO:0000313" key="1">
    <source>
        <dbReference type="EMBL" id="KAL0285990.1"/>
    </source>
</evidence>
<reference evidence="1" key="2">
    <citation type="journal article" date="2024" name="Plant">
        <title>Genomic evolution and insights into agronomic trait innovations of Sesamum species.</title>
        <authorList>
            <person name="Miao H."/>
            <person name="Wang L."/>
            <person name="Qu L."/>
            <person name="Liu H."/>
            <person name="Sun Y."/>
            <person name="Le M."/>
            <person name="Wang Q."/>
            <person name="Wei S."/>
            <person name="Zheng Y."/>
            <person name="Lin W."/>
            <person name="Duan Y."/>
            <person name="Cao H."/>
            <person name="Xiong S."/>
            <person name="Wang X."/>
            <person name="Wei L."/>
            <person name="Li C."/>
            <person name="Ma Q."/>
            <person name="Ju M."/>
            <person name="Zhao R."/>
            <person name="Li G."/>
            <person name="Mu C."/>
            <person name="Tian Q."/>
            <person name="Mei H."/>
            <person name="Zhang T."/>
            <person name="Gao T."/>
            <person name="Zhang H."/>
        </authorList>
    </citation>
    <scope>NUCLEOTIDE SEQUENCE</scope>
    <source>
        <strain evidence="1">G02</strain>
    </source>
</reference>
<proteinExistence type="predicted"/>
<sequence length="91" mass="10199">MGQCILAFVGECRQNLNVMQYPARAAMHSHLPSEAGFRAFTTHAGPPYWVLPQGFQSLPSGTALAIFAGSLHEKYKFILRRIQFFPAEPYI</sequence>
<accession>A0AAW2IV59</accession>
<comment type="caution">
    <text evidence="1">The sequence shown here is derived from an EMBL/GenBank/DDBJ whole genome shotgun (WGS) entry which is preliminary data.</text>
</comment>
<name>A0AAW2IV59_SESRA</name>
<reference evidence="1" key="1">
    <citation type="submission" date="2020-06" db="EMBL/GenBank/DDBJ databases">
        <authorList>
            <person name="Li T."/>
            <person name="Hu X."/>
            <person name="Zhang T."/>
            <person name="Song X."/>
            <person name="Zhang H."/>
            <person name="Dai N."/>
            <person name="Sheng W."/>
            <person name="Hou X."/>
            <person name="Wei L."/>
        </authorList>
    </citation>
    <scope>NUCLEOTIDE SEQUENCE</scope>
    <source>
        <strain evidence="1">G02</strain>
        <tissue evidence="1">Leaf</tissue>
    </source>
</reference>
<dbReference type="EMBL" id="JACGWJ010000991">
    <property type="protein sequence ID" value="KAL0285990.1"/>
    <property type="molecule type" value="Genomic_DNA"/>
</dbReference>
<dbReference type="AlphaFoldDB" id="A0AAW2IV59"/>
<gene>
    <name evidence="1" type="ORF">Sradi_7159000</name>
</gene>
<protein>
    <submittedName>
        <fullName evidence="1">Uncharacterized protein</fullName>
    </submittedName>
</protein>
<organism evidence="1">
    <name type="scientific">Sesamum radiatum</name>
    <name type="common">Black benniseed</name>
    <dbReference type="NCBI Taxonomy" id="300843"/>
    <lineage>
        <taxon>Eukaryota</taxon>
        <taxon>Viridiplantae</taxon>
        <taxon>Streptophyta</taxon>
        <taxon>Embryophyta</taxon>
        <taxon>Tracheophyta</taxon>
        <taxon>Spermatophyta</taxon>
        <taxon>Magnoliopsida</taxon>
        <taxon>eudicotyledons</taxon>
        <taxon>Gunneridae</taxon>
        <taxon>Pentapetalae</taxon>
        <taxon>asterids</taxon>
        <taxon>lamiids</taxon>
        <taxon>Lamiales</taxon>
        <taxon>Pedaliaceae</taxon>
        <taxon>Sesamum</taxon>
    </lineage>
</organism>